<feature type="compositionally biased region" description="Low complexity" evidence="1">
    <location>
        <begin position="91"/>
        <end position="103"/>
    </location>
</feature>
<protein>
    <submittedName>
        <fullName evidence="2">Uncharacterized protein</fullName>
    </submittedName>
</protein>
<accession>A0AAE0MYC5</accession>
<reference evidence="2" key="1">
    <citation type="journal article" date="2023" name="Mol. Phylogenet. Evol.">
        <title>Genome-scale phylogeny and comparative genomics of the fungal order Sordariales.</title>
        <authorList>
            <person name="Hensen N."/>
            <person name="Bonometti L."/>
            <person name="Westerberg I."/>
            <person name="Brannstrom I.O."/>
            <person name="Guillou S."/>
            <person name="Cros-Aarteil S."/>
            <person name="Calhoun S."/>
            <person name="Haridas S."/>
            <person name="Kuo A."/>
            <person name="Mondo S."/>
            <person name="Pangilinan J."/>
            <person name="Riley R."/>
            <person name="LaButti K."/>
            <person name="Andreopoulos B."/>
            <person name="Lipzen A."/>
            <person name="Chen C."/>
            <person name="Yan M."/>
            <person name="Daum C."/>
            <person name="Ng V."/>
            <person name="Clum A."/>
            <person name="Steindorff A."/>
            <person name="Ohm R.A."/>
            <person name="Martin F."/>
            <person name="Silar P."/>
            <person name="Natvig D.O."/>
            <person name="Lalanne C."/>
            <person name="Gautier V."/>
            <person name="Ament-Velasquez S.L."/>
            <person name="Kruys A."/>
            <person name="Hutchinson M.I."/>
            <person name="Powell A.J."/>
            <person name="Barry K."/>
            <person name="Miller A.N."/>
            <person name="Grigoriev I.V."/>
            <person name="Debuchy R."/>
            <person name="Gladieux P."/>
            <person name="Hiltunen Thoren M."/>
            <person name="Johannesson H."/>
        </authorList>
    </citation>
    <scope>NUCLEOTIDE SEQUENCE</scope>
    <source>
        <strain evidence="2">CBS 560.94</strain>
    </source>
</reference>
<feature type="compositionally biased region" description="Low complexity" evidence="1">
    <location>
        <begin position="281"/>
        <end position="296"/>
    </location>
</feature>
<dbReference type="GeneID" id="87868408"/>
<name>A0AAE0MYC5_9PEZI</name>
<evidence type="ECO:0000256" key="1">
    <source>
        <dbReference type="SAM" id="MobiDB-lite"/>
    </source>
</evidence>
<evidence type="ECO:0000313" key="3">
    <source>
        <dbReference type="Proteomes" id="UP001278500"/>
    </source>
</evidence>
<feature type="region of interest" description="Disordered" evidence="1">
    <location>
        <begin position="90"/>
        <end position="302"/>
    </location>
</feature>
<evidence type="ECO:0000313" key="2">
    <source>
        <dbReference type="EMBL" id="KAK3356062.1"/>
    </source>
</evidence>
<reference evidence="2" key="2">
    <citation type="submission" date="2023-06" db="EMBL/GenBank/DDBJ databases">
        <authorList>
            <consortium name="Lawrence Berkeley National Laboratory"/>
            <person name="Haridas S."/>
            <person name="Hensen N."/>
            <person name="Bonometti L."/>
            <person name="Westerberg I."/>
            <person name="Brannstrom I.O."/>
            <person name="Guillou S."/>
            <person name="Cros-Aarteil S."/>
            <person name="Calhoun S."/>
            <person name="Kuo A."/>
            <person name="Mondo S."/>
            <person name="Pangilinan J."/>
            <person name="Riley R."/>
            <person name="Labutti K."/>
            <person name="Andreopoulos B."/>
            <person name="Lipzen A."/>
            <person name="Chen C."/>
            <person name="Yanf M."/>
            <person name="Daum C."/>
            <person name="Ng V."/>
            <person name="Clum A."/>
            <person name="Steindorff A."/>
            <person name="Ohm R."/>
            <person name="Martin F."/>
            <person name="Silar P."/>
            <person name="Natvig D."/>
            <person name="Lalanne C."/>
            <person name="Gautier V."/>
            <person name="Ament-Velasquez S.L."/>
            <person name="Kruys A."/>
            <person name="Hutchinson M.I."/>
            <person name="Powell A.J."/>
            <person name="Barry K."/>
            <person name="Miller A.N."/>
            <person name="Grigoriev I.V."/>
            <person name="Debuchy R."/>
            <person name="Gladieux P."/>
            <person name="Thoren M.H."/>
            <person name="Johannesson H."/>
        </authorList>
    </citation>
    <scope>NUCLEOTIDE SEQUENCE</scope>
    <source>
        <strain evidence="2">CBS 560.94</strain>
    </source>
</reference>
<gene>
    <name evidence="2" type="ORF">B0H65DRAFT_66806</name>
</gene>
<dbReference type="EMBL" id="JAUEPP010000001">
    <property type="protein sequence ID" value="KAK3356062.1"/>
    <property type="molecule type" value="Genomic_DNA"/>
</dbReference>
<dbReference type="Proteomes" id="UP001278500">
    <property type="component" value="Unassembled WGS sequence"/>
</dbReference>
<sequence>MAALHGHSMSESGICRDYITGLYSEPPRRPPPSPPTSSHTFGHARGTSLPPLVIPNNGSPTPRPLSVFRPQEASTAAFLNFSFPRPVACRKTSSIDTTTSKSTNLSIPNTKSTHNENKFLSPSACLVPPPPPKSPRRPSMSASDQISLPLPTPTRPLSCGSDPSRSRPLSSGSDQVPELEPDVHNDDVSSLSDADETPPPPTYAPPSPPSPPPRSPLRPLSMESSHSISPQLLPPSPKAQLRRSHFYPGKRNPPARINFRLSQGYYHKSSKSTPNLRRQSDGSSGSGDSDMTTTSGERQPKTYNLDALNRLMSPSDLDLDNPTARECGKAEADAFSELIGIIDRYNAKEGGPPPVPERLLRRVSSLNVRVATPVIDPVEEQRELGEKGLRKLSPTEYMAEVEGVWGSYFDEDTPV</sequence>
<organism evidence="2 3">
    <name type="scientific">Neurospora tetraspora</name>
    <dbReference type="NCBI Taxonomy" id="94610"/>
    <lineage>
        <taxon>Eukaryota</taxon>
        <taxon>Fungi</taxon>
        <taxon>Dikarya</taxon>
        <taxon>Ascomycota</taxon>
        <taxon>Pezizomycotina</taxon>
        <taxon>Sordariomycetes</taxon>
        <taxon>Sordariomycetidae</taxon>
        <taxon>Sordariales</taxon>
        <taxon>Sordariaceae</taxon>
        <taxon>Neurospora</taxon>
    </lineage>
</organism>
<proteinExistence type="predicted"/>
<dbReference type="AlphaFoldDB" id="A0AAE0MYC5"/>
<dbReference type="RefSeq" id="XP_062687439.1">
    <property type="nucleotide sequence ID" value="XM_062831254.1"/>
</dbReference>
<keyword evidence="3" id="KW-1185">Reference proteome</keyword>
<feature type="region of interest" description="Disordered" evidence="1">
    <location>
        <begin position="20"/>
        <end position="67"/>
    </location>
</feature>
<comment type="caution">
    <text evidence="2">The sequence shown here is derived from an EMBL/GenBank/DDBJ whole genome shotgun (WGS) entry which is preliminary data.</text>
</comment>
<feature type="compositionally biased region" description="Polar residues" evidence="1">
    <location>
        <begin position="161"/>
        <end position="174"/>
    </location>
</feature>
<feature type="compositionally biased region" description="Pro residues" evidence="1">
    <location>
        <begin position="197"/>
        <end position="216"/>
    </location>
</feature>